<evidence type="ECO:0000259" key="6">
    <source>
        <dbReference type="Pfam" id="PF20649"/>
    </source>
</evidence>
<evidence type="ECO:0000256" key="1">
    <source>
        <dbReference type="ARBA" id="ARBA00004395"/>
    </source>
</evidence>
<comment type="subcellular location">
    <subcellularLocation>
        <location evidence="1">Golgi apparatus membrane</location>
        <topology evidence="1">Peripheral membrane protein</topology>
    </subcellularLocation>
</comment>
<dbReference type="Pfam" id="PF10392">
    <property type="entry name" value="COG5_N"/>
    <property type="match status" value="1"/>
</dbReference>
<organism evidence="7 8">
    <name type="scientific">Pyrenophora seminiperda CCB06</name>
    <dbReference type="NCBI Taxonomy" id="1302712"/>
    <lineage>
        <taxon>Eukaryota</taxon>
        <taxon>Fungi</taxon>
        <taxon>Dikarya</taxon>
        <taxon>Ascomycota</taxon>
        <taxon>Pezizomycotina</taxon>
        <taxon>Dothideomycetes</taxon>
        <taxon>Pleosporomycetidae</taxon>
        <taxon>Pleosporales</taxon>
        <taxon>Pleosporineae</taxon>
        <taxon>Pleosporaceae</taxon>
        <taxon>Pyrenophora</taxon>
    </lineage>
</organism>
<dbReference type="OrthoDB" id="18786at2759"/>
<keyword evidence="8" id="KW-1185">Reference proteome</keyword>
<proteinExistence type="predicted"/>
<evidence type="ECO:0000259" key="5">
    <source>
        <dbReference type="Pfam" id="PF10392"/>
    </source>
</evidence>
<keyword evidence="4" id="KW-0472">Membrane</keyword>
<accession>A0A3M7M7I1</accession>
<dbReference type="InterPro" id="IPR048485">
    <property type="entry name" value="COG5_helical"/>
</dbReference>
<feature type="domain" description="Conserved oligomeric Golgi complex subunit 5 helical" evidence="6">
    <location>
        <begin position="194"/>
        <end position="408"/>
    </location>
</feature>
<keyword evidence="3" id="KW-0333">Golgi apparatus</keyword>
<protein>
    <recommendedName>
        <fullName evidence="2">Conserved oligomeric Golgi complex subunit 5</fullName>
    </recommendedName>
</protein>
<dbReference type="PANTHER" id="PTHR13228:SF3">
    <property type="entry name" value="CONSERVED OLIGOMERIC GOLGI COMPLEX SUBUNIT 5"/>
    <property type="match status" value="1"/>
</dbReference>
<dbReference type="Pfam" id="PF20649">
    <property type="entry name" value="COG5_C"/>
    <property type="match status" value="1"/>
</dbReference>
<dbReference type="GO" id="GO:0006891">
    <property type="term" value="P:intra-Golgi vesicle-mediated transport"/>
    <property type="evidence" value="ECO:0007669"/>
    <property type="project" value="InterPro"/>
</dbReference>
<dbReference type="InterPro" id="IPR019465">
    <property type="entry name" value="Cog5"/>
</dbReference>
<gene>
    <name evidence="7" type="ORF">GMOD_00000586</name>
</gene>
<evidence type="ECO:0000313" key="8">
    <source>
        <dbReference type="Proteomes" id="UP000265663"/>
    </source>
</evidence>
<sequence>MSRDDEASYIDYEAFLDPDFSATSFANTLVLATNNASDTPLDLSTPLSRVLFDVQEVDTHIDTLTTKSALPLLQHTKDDAESSGRILREVEGQVASLTESYKTLEKEVVERYDVAEQVCLTAERLCETVRLGRAVARCLMLGRQLEVRMSELGGIGSAKREDHRAMVRSADTIISLRQILAASKPGEEGEGLDRVNLVSTLRNDLVSPGERSIASRAQQVVKEFSMSSLLSSSAQTSAATFAQTEDTKSRTTSALLTLYLLSPVSAKLTTDTFDPVLMLNTLQEYLQTQLKSSLASLARALGQLPTLDRTLLEISARCQNIIALQSLLENTKPPLHPLLSSSPRTQIPSNFLQPLLQALDTSSLPSYFWRTLASNMTPRVQELMNKGGVSARTLRSNKDRVKDMVRDCVNRGSQLPGASSSKSITVTWEREAAVMVGSITGQVR</sequence>
<dbReference type="GO" id="GO:0000139">
    <property type="term" value="C:Golgi membrane"/>
    <property type="evidence" value="ECO:0007669"/>
    <property type="project" value="UniProtKB-SubCell"/>
</dbReference>
<reference evidence="7 8" key="1">
    <citation type="journal article" date="2014" name="PLoS ONE">
        <title>De novo Genome Assembly of the Fungal Plant Pathogen Pyrenophora semeniperda.</title>
        <authorList>
            <person name="Soliai M.M."/>
            <person name="Meyer S.E."/>
            <person name="Udall J.A."/>
            <person name="Elzinga D.E."/>
            <person name="Hermansen R.A."/>
            <person name="Bodily P.M."/>
            <person name="Hart A.A."/>
            <person name="Coleman C.E."/>
        </authorList>
    </citation>
    <scope>NUCLEOTIDE SEQUENCE [LARGE SCALE GENOMIC DNA]</scope>
    <source>
        <strain evidence="7 8">CCB06</strain>
        <tissue evidence="7">Mycelium</tissue>
    </source>
</reference>
<evidence type="ECO:0000313" key="7">
    <source>
        <dbReference type="EMBL" id="RMZ70486.1"/>
    </source>
</evidence>
<dbReference type="PANTHER" id="PTHR13228">
    <property type="entry name" value="CONSERVED OLIGOMERIC GOLGI COMPLEX COMPONENT 5"/>
    <property type="match status" value="1"/>
</dbReference>
<feature type="domain" description="Conserved oligomeric Golgi complex subunit 5 N-terminal" evidence="5">
    <location>
        <begin position="13"/>
        <end position="145"/>
    </location>
</feature>
<dbReference type="GO" id="GO:0017119">
    <property type="term" value="C:Golgi transport complex"/>
    <property type="evidence" value="ECO:0007669"/>
    <property type="project" value="InterPro"/>
</dbReference>
<dbReference type="EMBL" id="KE747824">
    <property type="protein sequence ID" value="RMZ70486.1"/>
    <property type="molecule type" value="Genomic_DNA"/>
</dbReference>
<dbReference type="Proteomes" id="UP000265663">
    <property type="component" value="Unassembled WGS sequence"/>
</dbReference>
<evidence type="ECO:0000256" key="3">
    <source>
        <dbReference type="ARBA" id="ARBA00023034"/>
    </source>
</evidence>
<name>A0A3M7M7I1_9PLEO</name>
<dbReference type="AlphaFoldDB" id="A0A3M7M7I1"/>
<dbReference type="InterPro" id="IPR049176">
    <property type="entry name" value="COG5_N"/>
</dbReference>
<evidence type="ECO:0000256" key="4">
    <source>
        <dbReference type="ARBA" id="ARBA00023136"/>
    </source>
</evidence>
<evidence type="ECO:0000256" key="2">
    <source>
        <dbReference type="ARBA" id="ARBA00020974"/>
    </source>
</evidence>